<dbReference type="OrthoDB" id="9997739at2759"/>
<protein>
    <recommendedName>
        <fullName evidence="3">BTB domain-containing protein</fullName>
    </recommendedName>
</protein>
<evidence type="ECO:0000313" key="2">
    <source>
        <dbReference type="Proteomes" id="UP000326565"/>
    </source>
</evidence>
<dbReference type="Proteomes" id="UP000326565">
    <property type="component" value="Unassembled WGS sequence"/>
</dbReference>
<evidence type="ECO:0000313" key="1">
    <source>
        <dbReference type="EMBL" id="KAB8069056.1"/>
    </source>
</evidence>
<organism evidence="1 2">
    <name type="scientific">Aspergillus leporis</name>
    <dbReference type="NCBI Taxonomy" id="41062"/>
    <lineage>
        <taxon>Eukaryota</taxon>
        <taxon>Fungi</taxon>
        <taxon>Dikarya</taxon>
        <taxon>Ascomycota</taxon>
        <taxon>Pezizomycotina</taxon>
        <taxon>Eurotiomycetes</taxon>
        <taxon>Eurotiomycetidae</taxon>
        <taxon>Eurotiales</taxon>
        <taxon>Aspergillaceae</taxon>
        <taxon>Aspergillus</taxon>
        <taxon>Aspergillus subgen. Circumdati</taxon>
    </lineage>
</organism>
<sequence>MRQDHRVYESKIVKFVVGPTRLSVSLHSGLLSSFPRQWVKSGVISPGGQDENVVLVGDQIKDIFAYICQYLYTGDYTVPLPESTVPSPIYAQEQHDAVKGHRISLKGNIFASPALVSGCGGDIVRGIEPQPTHPSKIGGGEYHEYDRVHNYSEALLAHARLSVYGLRYRLVELHNISNYKLLHMLNDFPLHKTRVGDIVRVLRFVFNTESKTASNVQAILLEYTTLYLEHFLGNDEFQELLRDLPSLSTQLLNWLGGDTHLLVTRAEL</sequence>
<dbReference type="AlphaFoldDB" id="A0A5N5WKH9"/>
<name>A0A5N5WKH9_9EURO</name>
<dbReference type="EMBL" id="ML732359">
    <property type="protein sequence ID" value="KAB8069056.1"/>
    <property type="molecule type" value="Genomic_DNA"/>
</dbReference>
<gene>
    <name evidence="1" type="ORF">BDV29DRAFT_195190</name>
</gene>
<reference evidence="1 2" key="1">
    <citation type="submission" date="2019-04" db="EMBL/GenBank/DDBJ databases">
        <title>Friends and foes A comparative genomics study of 23 Aspergillus species from section Flavi.</title>
        <authorList>
            <consortium name="DOE Joint Genome Institute"/>
            <person name="Kjaerbolling I."/>
            <person name="Vesth T."/>
            <person name="Frisvad J.C."/>
            <person name="Nybo J.L."/>
            <person name="Theobald S."/>
            <person name="Kildgaard S."/>
            <person name="Isbrandt T."/>
            <person name="Kuo A."/>
            <person name="Sato A."/>
            <person name="Lyhne E.K."/>
            <person name="Kogle M.E."/>
            <person name="Wiebenga A."/>
            <person name="Kun R.S."/>
            <person name="Lubbers R.J."/>
            <person name="Makela M.R."/>
            <person name="Barry K."/>
            <person name="Chovatia M."/>
            <person name="Clum A."/>
            <person name="Daum C."/>
            <person name="Haridas S."/>
            <person name="He G."/>
            <person name="LaButti K."/>
            <person name="Lipzen A."/>
            <person name="Mondo S."/>
            <person name="Riley R."/>
            <person name="Salamov A."/>
            <person name="Simmons B.A."/>
            <person name="Magnuson J.K."/>
            <person name="Henrissat B."/>
            <person name="Mortensen U.H."/>
            <person name="Larsen T.O."/>
            <person name="Devries R.P."/>
            <person name="Grigoriev I.V."/>
            <person name="Machida M."/>
            <person name="Baker S.E."/>
            <person name="Andersen M.R."/>
        </authorList>
    </citation>
    <scope>NUCLEOTIDE SEQUENCE [LARGE SCALE GENOMIC DNA]</scope>
    <source>
        <strain evidence="1 2">CBS 151.66</strain>
    </source>
</reference>
<evidence type="ECO:0008006" key="3">
    <source>
        <dbReference type="Google" id="ProtNLM"/>
    </source>
</evidence>
<proteinExistence type="predicted"/>
<accession>A0A5N5WKH9</accession>
<keyword evidence="2" id="KW-1185">Reference proteome</keyword>